<dbReference type="InterPro" id="IPR054722">
    <property type="entry name" value="PolX-like_BBD"/>
</dbReference>
<accession>A0A2X0M2U8</accession>
<name>A0A2X0M2U8_9BASI</name>
<evidence type="ECO:0000313" key="3">
    <source>
        <dbReference type="Proteomes" id="UP000249464"/>
    </source>
</evidence>
<dbReference type="AlphaFoldDB" id="A0A2X0M2U8"/>
<dbReference type="Proteomes" id="UP000249464">
    <property type="component" value="Unassembled WGS sequence"/>
</dbReference>
<keyword evidence="3" id="KW-1185">Reference proteome</keyword>
<evidence type="ECO:0000259" key="1">
    <source>
        <dbReference type="Pfam" id="PF22936"/>
    </source>
</evidence>
<reference evidence="2 3" key="1">
    <citation type="submission" date="2016-11" db="EMBL/GenBank/DDBJ databases">
        <authorList>
            <person name="Jaros S."/>
            <person name="Januszkiewicz K."/>
            <person name="Wedrychowicz H."/>
        </authorList>
    </citation>
    <scope>NUCLEOTIDE SEQUENCE [LARGE SCALE GENOMIC DNA]</scope>
</reference>
<protein>
    <submittedName>
        <fullName evidence="2">BQ5605_C002g01562 protein</fullName>
    </submittedName>
</protein>
<evidence type="ECO:0000313" key="2">
    <source>
        <dbReference type="EMBL" id="SGY33860.1"/>
    </source>
</evidence>
<feature type="domain" description="Retrovirus-related Pol polyprotein from transposon TNT 1-94-like beta-barrel" evidence="1">
    <location>
        <begin position="288"/>
        <end position="359"/>
    </location>
</feature>
<dbReference type="EMBL" id="FQNC01000041">
    <property type="protein sequence ID" value="SGY33860.1"/>
    <property type="molecule type" value="Genomic_DNA"/>
</dbReference>
<sequence length="665" mass="73836">MTLPDAAAKLFDTTVTRLRSRPLDEEHHLDGAGGWTSWLSRIRGRLGKDIWDCTLAIPIKEPGPHVNLSLANEEVTKLILRSIKAKYNSMLITTAYDLTPAELLKSLEELVGSATLKDISIRLQLIFDVGVPPTSEAAFAIYIGQVTRLYEELSSFKLSFADVVSCRLLHFLKGPFPSYYVHAMDMQVDSIPNPRDILSECHALTGSETLPGAEAKSRPRRPRHPCRHCKGDHWNHDCPKRPKGVSSAKVALEVAPRPTPNASDLLGEDVQTLFTSRHSKLGGVSLIVLDSGATHHVVNTRSAFIEFVPCTSESRCIEGVRTAVMRAFDGTVCHLLNAIYVPGAPVSLFSVSRADKAGYSIVFGAGKCSITRHGVVCHTGAFINKLYCLNASLVDVRPSTLSVTRVVGCEIAVAGNNDWECVECLAANITHTTVEPSPKKSFSGAQHLSERVHVDLLAFDGHLSFRRRSLCPHHRRRSFSVVVGHTRIAPHSDAFRAFQEWLVQAERAISSGLPHYLWGQAVADLAYTRDPILHAALQHGLPYTLWYGRKPSVSRWHLRLYGCRAWKLATTEAPSSTEMRGLPFIFVGYDTDLKAYRRIAIRSKRPCRRIFNSLAPHRSPDPKDNTKYRSTFSSLIAYIFGLVPKMNGWRLARPPSSILPPQRKP</sequence>
<gene>
    <name evidence="2" type="primary">BQ5605_C002g01562</name>
    <name evidence="2" type="ORF">BQ5605_C002G01562</name>
</gene>
<dbReference type="Pfam" id="PF22936">
    <property type="entry name" value="Pol_BBD"/>
    <property type="match status" value="1"/>
</dbReference>
<proteinExistence type="predicted"/>
<organism evidence="2 3">
    <name type="scientific">Microbotryum silenes-dioicae</name>
    <dbReference type="NCBI Taxonomy" id="796604"/>
    <lineage>
        <taxon>Eukaryota</taxon>
        <taxon>Fungi</taxon>
        <taxon>Dikarya</taxon>
        <taxon>Basidiomycota</taxon>
        <taxon>Pucciniomycotina</taxon>
        <taxon>Microbotryomycetes</taxon>
        <taxon>Microbotryales</taxon>
        <taxon>Microbotryaceae</taxon>
        <taxon>Microbotryum</taxon>
    </lineage>
</organism>